<evidence type="ECO:0000256" key="1">
    <source>
        <dbReference type="ARBA" id="ARBA00022679"/>
    </source>
</evidence>
<dbReference type="InterPro" id="IPR044855">
    <property type="entry name" value="CoA-Trfase_III_dom3_sf"/>
</dbReference>
<accession>A0ABN2Y710</accession>
<dbReference type="InterPro" id="IPR023606">
    <property type="entry name" value="CoA-Trfase_III_dom_1_sf"/>
</dbReference>
<keyword evidence="1 2" id="KW-0808">Transferase</keyword>
<comment type="caution">
    <text evidence="2">The sequence shown here is derived from an EMBL/GenBank/DDBJ whole genome shotgun (WGS) entry which is preliminary data.</text>
</comment>
<dbReference type="Gene3D" id="3.40.50.10540">
    <property type="entry name" value="Crotonobetainyl-coa:carnitine coa-transferase, domain 1"/>
    <property type="match status" value="1"/>
</dbReference>
<dbReference type="InterPro" id="IPR050483">
    <property type="entry name" value="CoA-transferase_III_domain"/>
</dbReference>
<dbReference type="EMBL" id="BAAAMR010000003">
    <property type="protein sequence ID" value="GAA2121252.1"/>
    <property type="molecule type" value="Genomic_DNA"/>
</dbReference>
<dbReference type="Proteomes" id="UP001501020">
    <property type="component" value="Unassembled WGS sequence"/>
</dbReference>
<dbReference type="SUPFAM" id="SSF89796">
    <property type="entry name" value="CoA-transferase family III (CaiB/BaiF)"/>
    <property type="match status" value="1"/>
</dbReference>
<dbReference type="Pfam" id="PF02515">
    <property type="entry name" value="CoA_transf_3"/>
    <property type="match status" value="1"/>
</dbReference>
<proteinExistence type="predicted"/>
<organism evidence="2 3">
    <name type="scientific">Actinomadura napierensis</name>
    <dbReference type="NCBI Taxonomy" id="267854"/>
    <lineage>
        <taxon>Bacteria</taxon>
        <taxon>Bacillati</taxon>
        <taxon>Actinomycetota</taxon>
        <taxon>Actinomycetes</taxon>
        <taxon>Streptosporangiales</taxon>
        <taxon>Thermomonosporaceae</taxon>
        <taxon>Actinomadura</taxon>
    </lineage>
</organism>
<dbReference type="PANTHER" id="PTHR48207:SF4">
    <property type="entry name" value="BLL6097 PROTEIN"/>
    <property type="match status" value="1"/>
</dbReference>
<evidence type="ECO:0000313" key="3">
    <source>
        <dbReference type="Proteomes" id="UP001501020"/>
    </source>
</evidence>
<evidence type="ECO:0000313" key="2">
    <source>
        <dbReference type="EMBL" id="GAA2121252.1"/>
    </source>
</evidence>
<keyword evidence="3" id="KW-1185">Reference proteome</keyword>
<dbReference type="InterPro" id="IPR003673">
    <property type="entry name" value="CoA-Trfase_fam_III"/>
</dbReference>
<gene>
    <name evidence="2" type="ORF">GCM10009727_06550</name>
</gene>
<reference evidence="2 3" key="1">
    <citation type="journal article" date="2019" name="Int. J. Syst. Evol. Microbiol.">
        <title>The Global Catalogue of Microorganisms (GCM) 10K type strain sequencing project: providing services to taxonomists for standard genome sequencing and annotation.</title>
        <authorList>
            <consortium name="The Broad Institute Genomics Platform"/>
            <consortium name="The Broad Institute Genome Sequencing Center for Infectious Disease"/>
            <person name="Wu L."/>
            <person name="Ma J."/>
        </authorList>
    </citation>
    <scope>NUCLEOTIDE SEQUENCE [LARGE SCALE GENOMIC DNA]</scope>
    <source>
        <strain evidence="2 3">JCM 13850</strain>
    </source>
</reference>
<dbReference type="Gene3D" id="3.30.1540.10">
    <property type="entry name" value="formyl-coa transferase, domain 3"/>
    <property type="match status" value="1"/>
</dbReference>
<sequence length="394" mass="43122">MPDERERHPGPLSGVRVVDLTAMVMGAYCTQIMADMGADVIKVEPPAGDNTRYISVGPEPGMGGVFANVNRGKRSAVLDLRSGEGKDALHGLIEQGDVFIHSMRAKAIADLGFGYDDVAAVNPSIVYTNCYGYGRRGPDADRTAYDDTIQAECGLPFVQEQLTGQSGYVGTIMADKVAGMTALYATMMALFHRERTGEGQEVEVAMFETMASFMLVEHANGAMFTPPLGPAVYPRAISRNRKPYRTKDGHISALVYNDKQWSAFVAAVRPEWADERFTTLEQRARQIDTVYALLAETFTRRTTREWLDLLWSLDIPAAPVRTLDDLFDDPHLNAVGFFETVDTPNGPMRFPGTPAWFSRTPGRIAGPAPRLGAHTAEVVDGTRRLGGLVNGEKN</sequence>
<dbReference type="PANTHER" id="PTHR48207">
    <property type="entry name" value="SUCCINATE--HYDROXYMETHYLGLUTARATE COA-TRANSFERASE"/>
    <property type="match status" value="1"/>
</dbReference>
<dbReference type="GO" id="GO:0016740">
    <property type="term" value="F:transferase activity"/>
    <property type="evidence" value="ECO:0007669"/>
    <property type="project" value="UniProtKB-KW"/>
</dbReference>
<name>A0ABN2Y710_9ACTN</name>
<protein>
    <submittedName>
        <fullName evidence="2">CoA transferase</fullName>
    </submittedName>
</protein>
<dbReference type="RefSeq" id="WP_344261225.1">
    <property type="nucleotide sequence ID" value="NZ_BAAAMR010000003.1"/>
</dbReference>